<name>A0A9N8X2H7_9BURK</name>
<evidence type="ECO:0000256" key="1">
    <source>
        <dbReference type="SAM" id="Phobius"/>
    </source>
</evidence>
<sequence>MHGFRAGYAPFFLSGLLAATTGVYIQVMAPKADNSSRREVRPLQAGTAGEAGILCFYWKPLVPISQKQVV</sequence>
<keyword evidence="1" id="KW-1133">Transmembrane helix</keyword>
<keyword evidence="3" id="KW-1185">Reference proteome</keyword>
<organism evidence="2 3">
    <name type="scientific">Paraburkholderia saeva</name>
    <dbReference type="NCBI Taxonomy" id="2777537"/>
    <lineage>
        <taxon>Bacteria</taxon>
        <taxon>Pseudomonadati</taxon>
        <taxon>Pseudomonadota</taxon>
        <taxon>Betaproteobacteria</taxon>
        <taxon>Burkholderiales</taxon>
        <taxon>Burkholderiaceae</taxon>
        <taxon>Paraburkholderia</taxon>
    </lineage>
</organism>
<keyword evidence="1" id="KW-0472">Membrane</keyword>
<reference evidence="2" key="1">
    <citation type="submission" date="2021-04" db="EMBL/GenBank/DDBJ databases">
        <authorList>
            <person name="Vanwijnsberghe S."/>
        </authorList>
    </citation>
    <scope>NUCLEOTIDE SEQUENCE</scope>
    <source>
        <strain evidence="2">LMG 31841</strain>
    </source>
</reference>
<keyword evidence="1" id="KW-0812">Transmembrane</keyword>
<gene>
    <name evidence="2" type="ORF">LMG31841_03020</name>
</gene>
<proteinExistence type="predicted"/>
<feature type="transmembrane region" description="Helical" evidence="1">
    <location>
        <begin position="6"/>
        <end position="29"/>
    </location>
</feature>
<dbReference type="AlphaFoldDB" id="A0A9N8X2H7"/>
<dbReference type="Proteomes" id="UP000789704">
    <property type="component" value="Unassembled WGS sequence"/>
</dbReference>
<evidence type="ECO:0000313" key="3">
    <source>
        <dbReference type="Proteomes" id="UP000789704"/>
    </source>
</evidence>
<accession>A0A9N8X2H7</accession>
<dbReference type="EMBL" id="CAJQZC010000005">
    <property type="protein sequence ID" value="CAG4901681.1"/>
    <property type="molecule type" value="Genomic_DNA"/>
</dbReference>
<evidence type="ECO:0000313" key="2">
    <source>
        <dbReference type="EMBL" id="CAG4901681.1"/>
    </source>
</evidence>
<comment type="caution">
    <text evidence="2">The sequence shown here is derived from an EMBL/GenBank/DDBJ whole genome shotgun (WGS) entry which is preliminary data.</text>
</comment>
<protein>
    <submittedName>
        <fullName evidence="2">Uncharacterized protein</fullName>
    </submittedName>
</protein>